<proteinExistence type="predicted"/>
<dbReference type="GO" id="GO:0016020">
    <property type="term" value="C:membrane"/>
    <property type="evidence" value="ECO:0007669"/>
    <property type="project" value="UniProtKB-SubCell"/>
</dbReference>
<feature type="transmembrane region" description="Helical" evidence="6">
    <location>
        <begin position="81"/>
        <end position="103"/>
    </location>
</feature>
<dbReference type="KEGG" id="eff:skT53_07680"/>
<comment type="subcellular location">
    <subcellularLocation>
        <location evidence="1">Membrane</location>
        <topology evidence="1">Multi-pass membrane protein</topology>
    </subcellularLocation>
</comment>
<accession>A0A7I8D6L7</accession>
<dbReference type="InterPro" id="IPR007816">
    <property type="entry name" value="ResB-like_domain"/>
</dbReference>
<feature type="domain" description="ResB-like" evidence="7">
    <location>
        <begin position="23"/>
        <end position="336"/>
    </location>
</feature>
<dbReference type="Proteomes" id="UP000593802">
    <property type="component" value="Chromosome"/>
</dbReference>
<dbReference type="GO" id="GO:0017004">
    <property type="term" value="P:cytochrome complex assembly"/>
    <property type="evidence" value="ECO:0007669"/>
    <property type="project" value="UniProtKB-KW"/>
</dbReference>
<gene>
    <name evidence="8" type="primary">resB</name>
    <name evidence="8" type="ORF">skT53_07680</name>
</gene>
<dbReference type="RefSeq" id="WP_200759858.1">
    <property type="nucleotide sequence ID" value="NZ_AP023366.1"/>
</dbReference>
<evidence type="ECO:0000256" key="5">
    <source>
        <dbReference type="ARBA" id="ARBA00023136"/>
    </source>
</evidence>
<sequence>MNSLAANKRRSVFELIWDFFASVKVAIVIIVLIAISAMIGTIFPQENFIPSSSPETYYPATYGTLGKIYYQLGFSHMYTSWWFVALLLLLGVSLVICSLERVIPLYKSLHRQEIKPALSVVQRKRVYTSFEKADDALADRMAAELRKRRYKIRREGSAFLAEKMRISRFGAYVIHIGLIIIILGALSRLIPGWYVSQNIWVEEGQTVKVPGSDFYVRNDQFTVEFYPDQRPKHYETKATIIENGKEVLKQSIIVNEPLKYKGIMLFQANFLPPTLRLLNLDLKDKQTGSKLGTFTVDLSKLQTEYKVGDYTVKMINYFPDFDIQNDQPVTKSTDPNNPVFLMQVEGPGVTQPVQQFLFVFQQFNMQQGSKFDLTPSGGKMVQTTGLRVQKDNGIPIVYGGSAIVLLGLVLVFYFQHRRVWGQIHDGVLHVGAQTNKNWYAMRKEMERVLKAMGRTESVELRQGGKE</sequence>
<dbReference type="PANTHER" id="PTHR31566">
    <property type="entry name" value="CYTOCHROME C BIOGENESIS PROTEIN CCS1, CHLOROPLASTIC"/>
    <property type="match status" value="1"/>
</dbReference>
<organism evidence="8 9">
    <name type="scientific">Effusibacillus dendaii</name>
    <dbReference type="NCBI Taxonomy" id="2743772"/>
    <lineage>
        <taxon>Bacteria</taxon>
        <taxon>Bacillati</taxon>
        <taxon>Bacillota</taxon>
        <taxon>Bacilli</taxon>
        <taxon>Bacillales</taxon>
        <taxon>Alicyclobacillaceae</taxon>
        <taxon>Effusibacillus</taxon>
    </lineage>
</organism>
<dbReference type="AlphaFoldDB" id="A0A7I8D6L7"/>
<evidence type="ECO:0000259" key="7">
    <source>
        <dbReference type="Pfam" id="PF05140"/>
    </source>
</evidence>
<dbReference type="EMBL" id="AP023366">
    <property type="protein sequence ID" value="BCJ85783.1"/>
    <property type="molecule type" value="Genomic_DNA"/>
</dbReference>
<evidence type="ECO:0000256" key="2">
    <source>
        <dbReference type="ARBA" id="ARBA00022692"/>
    </source>
</evidence>
<feature type="transmembrane region" description="Helical" evidence="6">
    <location>
        <begin position="21"/>
        <end position="43"/>
    </location>
</feature>
<keyword evidence="5 6" id="KW-0472">Membrane</keyword>
<feature type="transmembrane region" description="Helical" evidence="6">
    <location>
        <begin position="169"/>
        <end position="190"/>
    </location>
</feature>
<protein>
    <submittedName>
        <fullName evidence="8">Cytochrome c biogenesis protein ResB</fullName>
    </submittedName>
</protein>
<keyword evidence="3" id="KW-0201">Cytochrome c-type biogenesis</keyword>
<dbReference type="PANTHER" id="PTHR31566:SF0">
    <property type="entry name" value="CYTOCHROME C BIOGENESIS PROTEIN CCS1, CHLOROPLASTIC"/>
    <property type="match status" value="1"/>
</dbReference>
<feature type="domain" description="ResB-like" evidence="7">
    <location>
        <begin position="354"/>
        <end position="446"/>
    </location>
</feature>
<keyword evidence="2 6" id="KW-0812">Transmembrane</keyword>
<evidence type="ECO:0000256" key="3">
    <source>
        <dbReference type="ARBA" id="ARBA00022748"/>
    </source>
</evidence>
<feature type="transmembrane region" description="Helical" evidence="6">
    <location>
        <begin position="396"/>
        <end position="414"/>
    </location>
</feature>
<evidence type="ECO:0000313" key="9">
    <source>
        <dbReference type="Proteomes" id="UP000593802"/>
    </source>
</evidence>
<keyword evidence="9" id="KW-1185">Reference proteome</keyword>
<keyword evidence="4 6" id="KW-1133">Transmembrane helix</keyword>
<evidence type="ECO:0000256" key="1">
    <source>
        <dbReference type="ARBA" id="ARBA00004141"/>
    </source>
</evidence>
<reference evidence="8 9" key="1">
    <citation type="submission" date="2020-08" db="EMBL/GenBank/DDBJ databases">
        <title>Complete Genome Sequence of Effusibacillus dendaii Strain skT53, Isolated from Farmland soil.</title>
        <authorList>
            <person name="Konishi T."/>
            <person name="Kawasaki H."/>
        </authorList>
    </citation>
    <scope>NUCLEOTIDE SEQUENCE [LARGE SCALE GENOMIC DNA]</scope>
    <source>
        <strain evidence="9">skT53</strain>
    </source>
</reference>
<dbReference type="InterPro" id="IPR023494">
    <property type="entry name" value="Cyt_c_bgen_Ccs1/CcsB/ResB"/>
</dbReference>
<name>A0A7I8D6L7_9BACL</name>
<evidence type="ECO:0000313" key="8">
    <source>
        <dbReference type="EMBL" id="BCJ85783.1"/>
    </source>
</evidence>
<evidence type="ECO:0000256" key="4">
    <source>
        <dbReference type="ARBA" id="ARBA00022989"/>
    </source>
</evidence>
<evidence type="ECO:0000256" key="6">
    <source>
        <dbReference type="SAM" id="Phobius"/>
    </source>
</evidence>
<dbReference type="Pfam" id="PF05140">
    <property type="entry name" value="ResB"/>
    <property type="match status" value="2"/>
</dbReference>